<accession>A0AA35YET8</accession>
<evidence type="ECO:0000313" key="3">
    <source>
        <dbReference type="Proteomes" id="UP001177003"/>
    </source>
</evidence>
<sequence length="101" mass="11326">MGASRNLQGEMERVLKIVQEGVDVFDSIGNLINDADIVNEKEKFEADMKKEIKKLREFRHRLKTSVDTVLRDQGYRLEGGKLLRITGKGSASCEKTSGDAI</sequence>
<dbReference type="GO" id="GO:0006355">
    <property type="term" value="P:regulation of DNA-templated transcription"/>
    <property type="evidence" value="ECO:0007669"/>
    <property type="project" value="InterPro"/>
</dbReference>
<dbReference type="AlphaFoldDB" id="A0AA35YET8"/>
<keyword evidence="3" id="KW-1185">Reference proteome</keyword>
<dbReference type="EMBL" id="OX465078">
    <property type="protein sequence ID" value="CAI9271683.1"/>
    <property type="molecule type" value="Genomic_DNA"/>
</dbReference>
<evidence type="ECO:0000259" key="1">
    <source>
        <dbReference type="Pfam" id="PF04065"/>
    </source>
</evidence>
<dbReference type="InterPro" id="IPR007207">
    <property type="entry name" value="Not_N"/>
</dbReference>
<feature type="domain" description="CCR4-Not complex component Not N-terminal" evidence="1">
    <location>
        <begin position="4"/>
        <end position="66"/>
    </location>
</feature>
<gene>
    <name evidence="2" type="ORF">LSALG_LOCUS11947</name>
</gene>
<dbReference type="Proteomes" id="UP001177003">
    <property type="component" value="Chromosome 2"/>
</dbReference>
<dbReference type="Pfam" id="PF04065">
    <property type="entry name" value="Not3"/>
    <property type="match status" value="1"/>
</dbReference>
<organism evidence="2 3">
    <name type="scientific">Lactuca saligna</name>
    <name type="common">Willowleaf lettuce</name>
    <dbReference type="NCBI Taxonomy" id="75948"/>
    <lineage>
        <taxon>Eukaryota</taxon>
        <taxon>Viridiplantae</taxon>
        <taxon>Streptophyta</taxon>
        <taxon>Embryophyta</taxon>
        <taxon>Tracheophyta</taxon>
        <taxon>Spermatophyta</taxon>
        <taxon>Magnoliopsida</taxon>
        <taxon>eudicotyledons</taxon>
        <taxon>Gunneridae</taxon>
        <taxon>Pentapetalae</taxon>
        <taxon>asterids</taxon>
        <taxon>campanulids</taxon>
        <taxon>Asterales</taxon>
        <taxon>Asteraceae</taxon>
        <taxon>Cichorioideae</taxon>
        <taxon>Cichorieae</taxon>
        <taxon>Lactucinae</taxon>
        <taxon>Lactuca</taxon>
    </lineage>
</organism>
<proteinExistence type="predicted"/>
<dbReference type="GO" id="GO:0005634">
    <property type="term" value="C:nucleus"/>
    <property type="evidence" value="ECO:0007669"/>
    <property type="project" value="InterPro"/>
</dbReference>
<name>A0AA35YET8_LACSI</name>
<evidence type="ECO:0000313" key="2">
    <source>
        <dbReference type="EMBL" id="CAI9271683.1"/>
    </source>
</evidence>
<protein>
    <recommendedName>
        <fullName evidence="1">CCR4-Not complex component Not N-terminal domain-containing protein</fullName>
    </recommendedName>
</protein>
<reference evidence="2" key="1">
    <citation type="submission" date="2023-04" db="EMBL/GenBank/DDBJ databases">
        <authorList>
            <person name="Vijverberg K."/>
            <person name="Xiong W."/>
            <person name="Schranz E."/>
        </authorList>
    </citation>
    <scope>NUCLEOTIDE SEQUENCE</scope>
</reference>